<name>A0A068NPI0_FIMGI</name>
<dbReference type="EMBL" id="CP007139">
    <property type="protein sequence ID" value="AIE85463.1"/>
    <property type="molecule type" value="Genomic_DNA"/>
</dbReference>
<feature type="compositionally biased region" description="Polar residues" evidence="1">
    <location>
        <begin position="8"/>
        <end position="20"/>
    </location>
</feature>
<protein>
    <submittedName>
        <fullName evidence="2">Uncharacterized protein</fullName>
    </submittedName>
</protein>
<gene>
    <name evidence="2" type="ORF">OP10G_2095</name>
</gene>
<dbReference type="AlphaFoldDB" id="A0A068NPI0"/>
<keyword evidence="3" id="KW-1185">Reference proteome</keyword>
<dbReference type="Proteomes" id="UP000027982">
    <property type="component" value="Chromosome"/>
</dbReference>
<proteinExistence type="predicted"/>
<organism evidence="2 3">
    <name type="scientific">Fimbriimonas ginsengisoli Gsoil 348</name>
    <dbReference type="NCBI Taxonomy" id="661478"/>
    <lineage>
        <taxon>Bacteria</taxon>
        <taxon>Bacillati</taxon>
        <taxon>Armatimonadota</taxon>
        <taxon>Fimbriimonadia</taxon>
        <taxon>Fimbriimonadales</taxon>
        <taxon>Fimbriimonadaceae</taxon>
        <taxon>Fimbriimonas</taxon>
    </lineage>
</organism>
<reference evidence="2 3" key="1">
    <citation type="journal article" date="2014" name="PLoS ONE">
        <title>The first complete genome sequence of the class fimbriimonadia in the phylum armatimonadetes.</title>
        <authorList>
            <person name="Hu Z.Y."/>
            <person name="Wang Y.Z."/>
            <person name="Im W.T."/>
            <person name="Wang S.Y."/>
            <person name="Zhao G.P."/>
            <person name="Zheng H.J."/>
            <person name="Quan Z.X."/>
        </authorList>
    </citation>
    <scope>NUCLEOTIDE SEQUENCE [LARGE SCALE GENOMIC DNA]</scope>
    <source>
        <strain evidence="2">Gsoil 348</strain>
    </source>
</reference>
<dbReference type="KEGG" id="fgi:OP10G_2095"/>
<feature type="region of interest" description="Disordered" evidence="1">
    <location>
        <begin position="1"/>
        <end position="86"/>
    </location>
</feature>
<evidence type="ECO:0000313" key="2">
    <source>
        <dbReference type="EMBL" id="AIE85463.1"/>
    </source>
</evidence>
<evidence type="ECO:0000256" key="1">
    <source>
        <dbReference type="SAM" id="MobiDB-lite"/>
    </source>
</evidence>
<evidence type="ECO:0000313" key="3">
    <source>
        <dbReference type="Proteomes" id="UP000027982"/>
    </source>
</evidence>
<accession>A0A068NPI0</accession>
<sequence length="86" mass="9881">MPKPPSAPLQSWIPSTSRSPSRGYRKQATRSNCPEAWDTLRTSIPPLRRRRVAGTYACRPLYRRQPPNDRRPSHRSPSRSPERATS</sequence>
<dbReference type="HOGENOM" id="CLU_2493305_0_0_0"/>